<dbReference type="Proteomes" id="UP000887561">
    <property type="component" value="Unplaced"/>
</dbReference>
<organism evidence="2 3">
    <name type="scientific">Meloidogyne javanica</name>
    <name type="common">Root-knot nematode worm</name>
    <dbReference type="NCBI Taxonomy" id="6303"/>
    <lineage>
        <taxon>Eukaryota</taxon>
        <taxon>Metazoa</taxon>
        <taxon>Ecdysozoa</taxon>
        <taxon>Nematoda</taxon>
        <taxon>Chromadorea</taxon>
        <taxon>Rhabditida</taxon>
        <taxon>Tylenchina</taxon>
        <taxon>Tylenchomorpha</taxon>
        <taxon>Tylenchoidea</taxon>
        <taxon>Meloidogynidae</taxon>
        <taxon>Meloidogyninae</taxon>
        <taxon>Meloidogyne</taxon>
        <taxon>Meloidogyne incognita group</taxon>
    </lineage>
</organism>
<protein>
    <submittedName>
        <fullName evidence="3">Uncharacterized protein</fullName>
    </submittedName>
</protein>
<dbReference type="WBParaSite" id="scaffold1481_cov147.g3152">
    <property type="protein sequence ID" value="scaffold1481_cov147.g3152"/>
    <property type="gene ID" value="scaffold1481_cov147.g3152"/>
</dbReference>
<sequence length="188" mass="21520">MSATLLSISIGSSENKFAVFIDELNNLVYDHGRTVLANFGERNIKEILNKYKRPRNLCDILGLEKFKELNNAFEELKELKKTCPCHDDEPRPSHIPDSWLYPNPKSRNKRSANVSLKLGERDEYDLVNGCENAPPIAIGDLFLNLRQINELKEHQKKLTKLASHLKGSIVIRKTNTSFFKLTVDVQQI</sequence>
<reference evidence="3" key="1">
    <citation type="submission" date="2022-11" db="UniProtKB">
        <authorList>
            <consortium name="WormBaseParasite"/>
        </authorList>
    </citation>
    <scope>IDENTIFICATION</scope>
</reference>
<feature type="compositionally biased region" description="Basic and acidic residues" evidence="1">
    <location>
        <begin position="85"/>
        <end position="94"/>
    </location>
</feature>
<dbReference type="AlphaFoldDB" id="A0A915LMW0"/>
<evidence type="ECO:0000313" key="2">
    <source>
        <dbReference type="Proteomes" id="UP000887561"/>
    </source>
</evidence>
<proteinExistence type="predicted"/>
<evidence type="ECO:0000256" key="1">
    <source>
        <dbReference type="SAM" id="MobiDB-lite"/>
    </source>
</evidence>
<evidence type="ECO:0000313" key="3">
    <source>
        <dbReference type="WBParaSite" id="scaffold1481_cov147.g3152"/>
    </source>
</evidence>
<accession>A0A915LMW0</accession>
<keyword evidence="2" id="KW-1185">Reference proteome</keyword>
<name>A0A915LMW0_MELJA</name>
<feature type="region of interest" description="Disordered" evidence="1">
    <location>
        <begin position="85"/>
        <end position="107"/>
    </location>
</feature>